<evidence type="ECO:0000256" key="2">
    <source>
        <dbReference type="ARBA" id="ARBA00023002"/>
    </source>
</evidence>
<accession>F2JSF3</accession>
<comment type="similarity">
    <text evidence="1">Belongs to the short-chain dehydrogenases/reductases (SDR) family.</text>
</comment>
<dbReference type="InterPro" id="IPR050259">
    <property type="entry name" value="SDR"/>
</dbReference>
<organism evidence="4 5">
    <name type="scientific">Cellulosilyticum lentocellum (strain ATCC 49066 / DSM 5427 / NCIMB 11756 / RHM5)</name>
    <name type="common">Clostridium lentocellum</name>
    <dbReference type="NCBI Taxonomy" id="642492"/>
    <lineage>
        <taxon>Bacteria</taxon>
        <taxon>Bacillati</taxon>
        <taxon>Bacillota</taxon>
        <taxon>Clostridia</taxon>
        <taxon>Lachnospirales</taxon>
        <taxon>Cellulosilyticaceae</taxon>
        <taxon>Cellulosilyticum</taxon>
    </lineage>
</organism>
<dbReference type="PROSITE" id="PS00061">
    <property type="entry name" value="ADH_SHORT"/>
    <property type="match status" value="1"/>
</dbReference>
<evidence type="ECO:0000313" key="4">
    <source>
        <dbReference type="EMBL" id="ADZ85191.1"/>
    </source>
</evidence>
<dbReference type="PANTHER" id="PTHR42879">
    <property type="entry name" value="3-OXOACYL-(ACYL-CARRIER-PROTEIN) REDUCTASE"/>
    <property type="match status" value="1"/>
</dbReference>
<dbReference type="EMBL" id="CP002582">
    <property type="protein sequence ID" value="ADZ85191.1"/>
    <property type="molecule type" value="Genomic_DNA"/>
</dbReference>
<dbReference type="Gene3D" id="3.40.50.720">
    <property type="entry name" value="NAD(P)-binding Rossmann-like Domain"/>
    <property type="match status" value="1"/>
</dbReference>
<dbReference type="InterPro" id="IPR002347">
    <property type="entry name" value="SDR_fam"/>
</dbReference>
<dbReference type="GO" id="GO:0016491">
    <property type="term" value="F:oxidoreductase activity"/>
    <property type="evidence" value="ECO:0007669"/>
    <property type="project" value="UniProtKB-KW"/>
</dbReference>
<dbReference type="KEGG" id="cle:Clole_3507"/>
<dbReference type="PANTHER" id="PTHR42879:SF2">
    <property type="entry name" value="3-OXOACYL-[ACYL-CARRIER-PROTEIN] REDUCTASE FABG"/>
    <property type="match status" value="1"/>
</dbReference>
<sequence>MNFSHELVLVTGSSRGIGKAIAFAFAEKGATVILNGATNEARLKETYESFLNKGFKVYAYFGDLSDYNVASSMMDTIKSHYGKLPSIVINNAGISHVGLFTDTTPEMWNKILTTNLNSAYHCSYLTIPSMLQREGGIIINISSIWGMVGASCEVAYSTSKAALNGFTKALAKELGPSHIRVNGIACGWIDTDMTSCYTEEEKSAFVDEIPLCKTGSPQDVANTCLYLASPLASYVTGQIITLDGGLL</sequence>
<dbReference type="HOGENOM" id="CLU_010194_1_3_9"/>
<dbReference type="GO" id="GO:0032787">
    <property type="term" value="P:monocarboxylic acid metabolic process"/>
    <property type="evidence" value="ECO:0007669"/>
    <property type="project" value="UniProtKB-ARBA"/>
</dbReference>
<dbReference type="PRINTS" id="PR00080">
    <property type="entry name" value="SDRFAMILY"/>
</dbReference>
<keyword evidence="2" id="KW-0560">Oxidoreductase</keyword>
<dbReference type="InterPro" id="IPR036291">
    <property type="entry name" value="NAD(P)-bd_dom_sf"/>
</dbReference>
<evidence type="ECO:0000313" key="5">
    <source>
        <dbReference type="Proteomes" id="UP000008467"/>
    </source>
</evidence>
<dbReference type="SUPFAM" id="SSF51735">
    <property type="entry name" value="NAD(P)-binding Rossmann-fold domains"/>
    <property type="match status" value="1"/>
</dbReference>
<dbReference type="PRINTS" id="PR00081">
    <property type="entry name" value="GDHRDH"/>
</dbReference>
<dbReference type="InterPro" id="IPR020904">
    <property type="entry name" value="Sc_DH/Rdtase_CS"/>
</dbReference>
<keyword evidence="3" id="KW-0443">Lipid metabolism</keyword>
<keyword evidence="5" id="KW-1185">Reference proteome</keyword>
<dbReference type="NCBIfam" id="NF009466">
    <property type="entry name" value="PRK12826.1-2"/>
    <property type="match status" value="1"/>
</dbReference>
<name>F2JSF3_CELLD</name>
<dbReference type="Pfam" id="PF13561">
    <property type="entry name" value="adh_short_C2"/>
    <property type="match status" value="1"/>
</dbReference>
<protein>
    <submittedName>
        <fullName evidence="4">Short-chain dehydrogenase/reductase SDR</fullName>
    </submittedName>
</protein>
<reference evidence="4 5" key="1">
    <citation type="journal article" date="2011" name="J. Bacteriol.">
        <title>Complete genome sequence of the cellulose-degrading bacterium Cellulosilyticum lentocellum.</title>
        <authorList>
            <consortium name="US DOE Joint Genome Institute"/>
            <person name="Miller D.A."/>
            <person name="Suen G."/>
            <person name="Bruce D."/>
            <person name="Copeland A."/>
            <person name="Cheng J.F."/>
            <person name="Detter C."/>
            <person name="Goodwin L.A."/>
            <person name="Han C.S."/>
            <person name="Hauser L.J."/>
            <person name="Land M.L."/>
            <person name="Lapidus A."/>
            <person name="Lucas S."/>
            <person name="Meincke L."/>
            <person name="Pitluck S."/>
            <person name="Tapia R."/>
            <person name="Teshima H."/>
            <person name="Woyke T."/>
            <person name="Fox B.G."/>
            <person name="Angert E.R."/>
            <person name="Currie C.R."/>
        </authorList>
    </citation>
    <scope>NUCLEOTIDE SEQUENCE [LARGE SCALE GENOMIC DNA]</scope>
    <source>
        <strain evidence="5">ATCC 49066 / DSM 5427 / NCIMB 11756 / RHM5</strain>
    </source>
</reference>
<evidence type="ECO:0000256" key="1">
    <source>
        <dbReference type="ARBA" id="ARBA00006484"/>
    </source>
</evidence>
<dbReference type="NCBIfam" id="NF047420">
    <property type="entry name" value="EF_P_mod_YmfI"/>
    <property type="match status" value="1"/>
</dbReference>
<dbReference type="STRING" id="642492.Clole_3507"/>
<dbReference type="FunFam" id="3.40.50.720:FF:000173">
    <property type="entry name" value="3-oxoacyl-[acyl-carrier protein] reductase"/>
    <property type="match status" value="1"/>
</dbReference>
<gene>
    <name evidence="4" type="ordered locus">Clole_3507</name>
</gene>
<dbReference type="Proteomes" id="UP000008467">
    <property type="component" value="Chromosome"/>
</dbReference>
<evidence type="ECO:0000256" key="3">
    <source>
        <dbReference type="ARBA" id="ARBA00023221"/>
    </source>
</evidence>
<keyword evidence="3" id="KW-0753">Steroid metabolism</keyword>
<dbReference type="GO" id="GO:0008202">
    <property type="term" value="P:steroid metabolic process"/>
    <property type="evidence" value="ECO:0007669"/>
    <property type="project" value="UniProtKB-KW"/>
</dbReference>
<dbReference type="eggNOG" id="COG1028">
    <property type="taxonomic scope" value="Bacteria"/>
</dbReference>
<proteinExistence type="inferred from homology"/>
<dbReference type="AlphaFoldDB" id="F2JSF3"/>